<dbReference type="EMBL" id="CP034550">
    <property type="protein sequence ID" value="QFZ16954.1"/>
    <property type="molecule type" value="Genomic_DNA"/>
</dbReference>
<dbReference type="AlphaFoldDB" id="A0A5Q0GTZ7"/>
<keyword evidence="2" id="KW-1185">Reference proteome</keyword>
<dbReference type="Proteomes" id="UP000325787">
    <property type="component" value="Chromosome"/>
</dbReference>
<evidence type="ECO:0000313" key="1">
    <source>
        <dbReference type="EMBL" id="QFZ16954.1"/>
    </source>
</evidence>
<organism evidence="1 2">
    <name type="scientific">Saccharothrix syringae</name>
    <name type="common">Nocardiopsis syringae</name>
    <dbReference type="NCBI Taxonomy" id="103733"/>
    <lineage>
        <taxon>Bacteria</taxon>
        <taxon>Bacillati</taxon>
        <taxon>Actinomycetota</taxon>
        <taxon>Actinomycetes</taxon>
        <taxon>Pseudonocardiales</taxon>
        <taxon>Pseudonocardiaceae</taxon>
        <taxon>Saccharothrix</taxon>
    </lineage>
</organism>
<dbReference type="OrthoDB" id="3777082at2"/>
<dbReference type="Gene3D" id="3.30.870.10">
    <property type="entry name" value="Endonuclease Chain A"/>
    <property type="match status" value="1"/>
</dbReference>
<protein>
    <submittedName>
        <fullName evidence="1">Uncharacterized protein</fullName>
    </submittedName>
</protein>
<proteinExistence type="predicted"/>
<reference evidence="2" key="1">
    <citation type="journal article" date="2021" name="Curr. Microbiol.">
        <title>Complete genome of nocamycin-producing strain Saccharothrix syringae NRRL B-16468 reveals the biosynthetic potential for secondary metabolites.</title>
        <authorList>
            <person name="Mo X."/>
            <person name="Yang S."/>
        </authorList>
    </citation>
    <scope>NUCLEOTIDE SEQUENCE [LARGE SCALE GENOMIC DNA]</scope>
    <source>
        <strain evidence="2">ATCC 51364 / DSM 43886 / JCM 6844 / KCTC 9398 / NBRC 14523 / NRRL B-16468 / INA 2240</strain>
    </source>
</reference>
<accession>A0A5Q0GTZ7</accession>
<evidence type="ECO:0000313" key="2">
    <source>
        <dbReference type="Proteomes" id="UP000325787"/>
    </source>
</evidence>
<name>A0A5Q0GTZ7_SACSY</name>
<sequence>MSRADHEFHSPLTLLREWRDRSDGARLREVLITGFTHDLVFLERHCVPTARALGARITVLGGAGQAVHEPVDVRYAGRTYQHGHAACAGAFHPKLVVLVGDDDVWAAIGSGNPTWSGWGHNQELWLVLRTSTRRGPTAQRDLAAWLVDLPEVVAMPTWIADAVVRVGGYVAPDQIDDSLPDLRIFGNLRQPILSRLSPGPVDALRVSSPFFDPRGAALRALVDRFSPAALDVALQPTLSQYDAAALAGVAATMPTACFRLLDESRTYHGKLVEWVADGVTTALVGSANCTAAAMLSTTAAGGNCELVALAPVPDSLLPEGTAATTIPPSQAHALATQPRRAVTLVLLGARRQEQDLVVELTTTAREPITIESSPDGTPGTWTAFHVWRPTGEASATLRFPAPEQLGGAVRAWVDVSGERVVSSAVYLTDPVRCLPREDEQDRPRLVRDYELDKTITDPALAARFNADLLRLLSQVSQRPPTGASALRTQPSAVEVASSEDRWGAWLHHVEGMLGPSLTGLVFPSSPRLPDGTVTRWTVGADPDDAELADDEDEDVVDTEIEPDSEHRTIPPSEHRKLRTWATRWVKAVSRPARPPLELRMTVVLLYLDLLAAGVWGTEESWRTEVRDLVHALLPDDDETDALPGRIISYQCSLTAVCLALLFQDASPHGGGEHDIIAKAAWEAARESVAFADRRLAVDYLHRAAQAHARVVSESEVDKIIDLAEAVVDDPRAELRAAFAQAGLPAQLMDGVWVVDGEFRNPRRTAAQAATVAGKQSAVLARNASRAALVLRDGATLFFAESTAPRWRVYRLSPLGTPLSLLGNPEELPPAVSQHPLDAAPPQVGQLADQLEVDLAQLVAAVRTVS</sequence>
<dbReference type="CDD" id="cd00138">
    <property type="entry name" value="PLDc_SF"/>
    <property type="match status" value="1"/>
</dbReference>
<gene>
    <name evidence="1" type="ORF">EKG83_05270</name>
</gene>
<dbReference type="KEGG" id="ssyi:EKG83_05270"/>